<proteinExistence type="predicted"/>
<dbReference type="EMBL" id="UYYB01146034">
    <property type="protein sequence ID" value="VDM85839.1"/>
    <property type="molecule type" value="Genomic_DNA"/>
</dbReference>
<dbReference type="AlphaFoldDB" id="A0A3P7K0S9"/>
<evidence type="ECO:0000313" key="2">
    <source>
        <dbReference type="Proteomes" id="UP000270094"/>
    </source>
</evidence>
<reference evidence="1 2" key="1">
    <citation type="submission" date="2018-11" db="EMBL/GenBank/DDBJ databases">
        <authorList>
            <consortium name="Pathogen Informatics"/>
        </authorList>
    </citation>
    <scope>NUCLEOTIDE SEQUENCE [LARGE SCALE GENOMIC DNA]</scope>
</reference>
<organism evidence="1 2">
    <name type="scientific">Strongylus vulgaris</name>
    <name type="common">Blood worm</name>
    <dbReference type="NCBI Taxonomy" id="40348"/>
    <lineage>
        <taxon>Eukaryota</taxon>
        <taxon>Metazoa</taxon>
        <taxon>Ecdysozoa</taxon>
        <taxon>Nematoda</taxon>
        <taxon>Chromadorea</taxon>
        <taxon>Rhabditida</taxon>
        <taxon>Rhabditina</taxon>
        <taxon>Rhabditomorpha</taxon>
        <taxon>Strongyloidea</taxon>
        <taxon>Strongylidae</taxon>
        <taxon>Strongylus</taxon>
    </lineage>
</organism>
<protein>
    <submittedName>
        <fullName evidence="1">Uncharacterized protein</fullName>
    </submittedName>
</protein>
<dbReference type="Proteomes" id="UP000270094">
    <property type="component" value="Unassembled WGS sequence"/>
</dbReference>
<name>A0A3P7K0S9_STRVU</name>
<accession>A0A3P7K0S9</accession>
<sequence length="170" mass="18604">MSPQTKPITQTRKKAAAAMIMIDTLEGFFKATYPVVKIELMMVEFGNVDVSMVTSEVNVVELNQLIDVVGVVEEESSVVELSKADVGTPPLFADGSSVGLVKIEVEFAKVVDGAELEEKSAIEVEFAKVVDGAELEEKSAVELTRLFECEESKIADACMCRRSERCSYKK</sequence>
<gene>
    <name evidence="1" type="ORF">SVUK_LOCUS20837</name>
</gene>
<evidence type="ECO:0000313" key="1">
    <source>
        <dbReference type="EMBL" id="VDM85839.1"/>
    </source>
</evidence>
<keyword evidence="2" id="KW-1185">Reference proteome</keyword>